<dbReference type="Pfam" id="PF00293">
    <property type="entry name" value="NUDIX"/>
    <property type="match status" value="1"/>
</dbReference>
<keyword evidence="3" id="KW-0378">Hydrolase</keyword>
<reference evidence="3 4" key="1">
    <citation type="submission" date="2011-07" db="EMBL/GenBank/DDBJ databases">
        <title>The complete genome of chromosome of Emticicia oligotrophica DSM 17448.</title>
        <authorList>
            <consortium name="US DOE Joint Genome Institute (JGI-PGF)"/>
            <person name="Lucas S."/>
            <person name="Han J."/>
            <person name="Lapidus A."/>
            <person name="Bruce D."/>
            <person name="Goodwin L."/>
            <person name="Pitluck S."/>
            <person name="Peters L."/>
            <person name="Kyrpides N."/>
            <person name="Mavromatis K."/>
            <person name="Ivanova N."/>
            <person name="Ovchinnikova G."/>
            <person name="Teshima H."/>
            <person name="Detter J.C."/>
            <person name="Tapia R."/>
            <person name="Han C."/>
            <person name="Land M."/>
            <person name="Hauser L."/>
            <person name="Markowitz V."/>
            <person name="Cheng J.-F."/>
            <person name="Hugenholtz P."/>
            <person name="Woyke T."/>
            <person name="Wu D."/>
            <person name="Tindall B."/>
            <person name="Pomrenke H."/>
            <person name="Brambilla E."/>
            <person name="Klenk H.-P."/>
            <person name="Eisen J.A."/>
        </authorList>
    </citation>
    <scope>NUCLEOTIDE SEQUENCE [LARGE SCALE GENOMIC DNA]</scope>
    <source>
        <strain evidence="3 4">DSM 17448</strain>
    </source>
</reference>
<evidence type="ECO:0000259" key="1">
    <source>
        <dbReference type="Pfam" id="PF00293"/>
    </source>
</evidence>
<dbReference type="SUPFAM" id="SSF55811">
    <property type="entry name" value="Nudix"/>
    <property type="match status" value="1"/>
</dbReference>
<evidence type="ECO:0000259" key="2">
    <source>
        <dbReference type="Pfam" id="PF21906"/>
    </source>
</evidence>
<accession>A0ABN4AQ43</accession>
<keyword evidence="4" id="KW-1185">Reference proteome</keyword>
<name>A0ABN4AQ43_EMTOG</name>
<gene>
    <name evidence="3" type="ordered locus">Emtol_3355</name>
</gene>
<dbReference type="InterPro" id="IPR036390">
    <property type="entry name" value="WH_DNA-bd_sf"/>
</dbReference>
<sequence>MRPYLFINDNLVIHILKFSDEIIDALSIDCVIFGFKESELYVLLVKHGIGPTIGQWALPGSWIRYNESIDAAATRILSSQTSVENIYLEQFKTFGDLERFPNRRVITIAYYAFVNIEKFNPKPGPTEADVKWFKVQEIPTMAFDHSQIFESCFNFLQHKIQHEPIGFNLLPPKFTLLQLLELYEAILNQKLDKSNFRKKFLKMNLLVDTKERQKDVSHRAATLYRFDENIYNKLLDKGFIFEV</sequence>
<dbReference type="InterPro" id="IPR000086">
    <property type="entry name" value="NUDIX_hydrolase_dom"/>
</dbReference>
<feature type="domain" description="Nudix hydrolase" evidence="1">
    <location>
        <begin position="27"/>
        <end position="150"/>
    </location>
</feature>
<evidence type="ECO:0000313" key="4">
    <source>
        <dbReference type="Proteomes" id="UP000002875"/>
    </source>
</evidence>
<organism evidence="3 4">
    <name type="scientific">Emticicia oligotrophica (strain DSM 17448 / CIP 109782 / MTCC 6937 / GPTSA100-15)</name>
    <dbReference type="NCBI Taxonomy" id="929562"/>
    <lineage>
        <taxon>Bacteria</taxon>
        <taxon>Pseudomonadati</taxon>
        <taxon>Bacteroidota</taxon>
        <taxon>Cytophagia</taxon>
        <taxon>Cytophagales</taxon>
        <taxon>Leadbetterellaceae</taxon>
        <taxon>Emticicia</taxon>
    </lineage>
</organism>
<proteinExistence type="predicted"/>
<dbReference type="GO" id="GO:0016787">
    <property type="term" value="F:hydrolase activity"/>
    <property type="evidence" value="ECO:0007669"/>
    <property type="project" value="UniProtKB-KW"/>
</dbReference>
<dbReference type="PANTHER" id="PTHR43736:SF4">
    <property type="entry name" value="SLR1690 PROTEIN"/>
    <property type="match status" value="1"/>
</dbReference>
<dbReference type="CDD" id="cd18873">
    <property type="entry name" value="NUDIX_NadM_like"/>
    <property type="match status" value="1"/>
</dbReference>
<dbReference type="InterPro" id="IPR054105">
    <property type="entry name" value="WHD_NrtR"/>
</dbReference>
<dbReference type="Gene3D" id="3.90.79.10">
    <property type="entry name" value="Nucleoside Triphosphate Pyrophosphohydrolase"/>
    <property type="match status" value="1"/>
</dbReference>
<protein>
    <submittedName>
        <fullName evidence="3">NUDIX hydrolase</fullName>
    </submittedName>
</protein>
<dbReference type="SUPFAM" id="SSF46785">
    <property type="entry name" value="Winged helix' DNA-binding domain"/>
    <property type="match status" value="1"/>
</dbReference>
<feature type="domain" description="NrtR DNA-binding winged helix" evidence="2">
    <location>
        <begin position="166"/>
        <end position="226"/>
    </location>
</feature>
<dbReference type="PANTHER" id="PTHR43736">
    <property type="entry name" value="ADP-RIBOSE PYROPHOSPHATASE"/>
    <property type="match status" value="1"/>
</dbReference>
<dbReference type="InterPro" id="IPR036388">
    <property type="entry name" value="WH-like_DNA-bd_sf"/>
</dbReference>
<dbReference type="Gene3D" id="1.10.10.10">
    <property type="entry name" value="Winged helix-like DNA-binding domain superfamily/Winged helix DNA-binding domain"/>
    <property type="match status" value="1"/>
</dbReference>
<evidence type="ECO:0000313" key="3">
    <source>
        <dbReference type="EMBL" id="AFK04484.1"/>
    </source>
</evidence>
<dbReference type="Pfam" id="PF21906">
    <property type="entry name" value="WHD_NrtR"/>
    <property type="match status" value="1"/>
</dbReference>
<dbReference type="Proteomes" id="UP000002875">
    <property type="component" value="Chromosome"/>
</dbReference>
<dbReference type="InterPro" id="IPR015797">
    <property type="entry name" value="NUDIX_hydrolase-like_dom_sf"/>
</dbReference>
<dbReference type="EMBL" id="CP002961">
    <property type="protein sequence ID" value="AFK04484.1"/>
    <property type="molecule type" value="Genomic_DNA"/>
</dbReference>